<sequence>MKLKRFVSIPIVSVFVFLGFSYYVTIFIFIEDWFGLQTSAGVLNSLIFTLLIFLFLFSFSVCVLTDPGEVPASYVPDVEQNQSPDQEFHKRGVYPSRCDKCSAHKPPRAHHCRVCRTCVLRMDHHCVWINNCVGHRNYKSFLVLVFYATVASFYFAIIITICTFNKDWDSIGNRPLKSFYFGCWCTSIGLSLVLGTLLGWNMYLTAHNMTTIEVLGPNMLKWLWPTAVSHIKDGLSFPTARDSSNQ</sequence>
<feature type="transmembrane region" description="Helical" evidence="8">
    <location>
        <begin position="179"/>
        <end position="200"/>
    </location>
</feature>
<dbReference type="InterPro" id="IPR001594">
    <property type="entry name" value="Palmitoyltrfase_DHHC"/>
</dbReference>
<evidence type="ECO:0000256" key="6">
    <source>
        <dbReference type="ARBA" id="ARBA00023136"/>
    </source>
</evidence>
<comment type="caution">
    <text evidence="10">The sequence shown here is derived from an EMBL/GenBank/DDBJ whole genome shotgun (WGS) entry which is preliminary data.</text>
</comment>
<evidence type="ECO:0000256" key="1">
    <source>
        <dbReference type="ARBA" id="ARBA00004127"/>
    </source>
</evidence>
<dbReference type="InterPro" id="IPR039859">
    <property type="entry name" value="PFA4/ZDH16/20/ERF2-like"/>
</dbReference>
<keyword evidence="6 8" id="KW-0472">Membrane</keyword>
<dbReference type="Proteomes" id="UP000826271">
    <property type="component" value="Unassembled WGS sequence"/>
</dbReference>
<evidence type="ECO:0000256" key="5">
    <source>
        <dbReference type="ARBA" id="ARBA00022989"/>
    </source>
</evidence>
<evidence type="ECO:0000256" key="4">
    <source>
        <dbReference type="ARBA" id="ARBA00022692"/>
    </source>
</evidence>
<keyword evidence="3 8" id="KW-0808">Transferase</keyword>
<dbReference type="PROSITE" id="PS50216">
    <property type="entry name" value="DHHC"/>
    <property type="match status" value="1"/>
</dbReference>
<dbReference type="Pfam" id="PF01529">
    <property type="entry name" value="DHHC"/>
    <property type="match status" value="1"/>
</dbReference>
<comment type="similarity">
    <text evidence="2 8">Belongs to the DHHC palmitoyltransferase family.</text>
</comment>
<protein>
    <recommendedName>
        <fullName evidence="8">S-acyltransferase</fullName>
        <ecNumber evidence="8">2.3.1.225</ecNumber>
    </recommendedName>
    <alternativeName>
        <fullName evidence="8">Palmitoyltransferase</fullName>
    </alternativeName>
</protein>
<organism evidence="10 11">
    <name type="scientific">Buddleja alternifolia</name>
    <dbReference type="NCBI Taxonomy" id="168488"/>
    <lineage>
        <taxon>Eukaryota</taxon>
        <taxon>Viridiplantae</taxon>
        <taxon>Streptophyta</taxon>
        <taxon>Embryophyta</taxon>
        <taxon>Tracheophyta</taxon>
        <taxon>Spermatophyta</taxon>
        <taxon>Magnoliopsida</taxon>
        <taxon>eudicotyledons</taxon>
        <taxon>Gunneridae</taxon>
        <taxon>Pentapetalae</taxon>
        <taxon>asterids</taxon>
        <taxon>lamiids</taxon>
        <taxon>Lamiales</taxon>
        <taxon>Scrophulariaceae</taxon>
        <taxon>Buddlejeae</taxon>
        <taxon>Buddleja</taxon>
    </lineage>
</organism>
<evidence type="ECO:0000256" key="3">
    <source>
        <dbReference type="ARBA" id="ARBA00022679"/>
    </source>
</evidence>
<evidence type="ECO:0000256" key="7">
    <source>
        <dbReference type="ARBA" id="ARBA00023315"/>
    </source>
</evidence>
<evidence type="ECO:0000313" key="10">
    <source>
        <dbReference type="EMBL" id="KAG8390602.1"/>
    </source>
</evidence>
<dbReference type="EC" id="2.3.1.225" evidence="8"/>
<feature type="transmembrane region" description="Helical" evidence="8">
    <location>
        <begin position="141"/>
        <end position="159"/>
    </location>
</feature>
<evidence type="ECO:0000256" key="8">
    <source>
        <dbReference type="RuleBase" id="RU079119"/>
    </source>
</evidence>
<keyword evidence="4 8" id="KW-0812">Transmembrane</keyword>
<feature type="domain" description="Palmitoyltransferase DHHC" evidence="9">
    <location>
        <begin position="97"/>
        <end position="214"/>
    </location>
</feature>
<dbReference type="GO" id="GO:0012505">
    <property type="term" value="C:endomembrane system"/>
    <property type="evidence" value="ECO:0007669"/>
    <property type="project" value="UniProtKB-SubCell"/>
</dbReference>
<gene>
    <name evidence="10" type="ORF">BUALT_Bualt01G0100600</name>
</gene>
<comment type="subcellular location">
    <subcellularLocation>
        <location evidence="1">Endomembrane system</location>
        <topology evidence="1">Multi-pass membrane protein</topology>
    </subcellularLocation>
</comment>
<comment type="domain">
    <text evidence="8">The DHHC domain is required for palmitoyltransferase activity.</text>
</comment>
<dbReference type="PANTHER" id="PTHR12246">
    <property type="entry name" value="PALMITOYLTRANSFERASE ZDHHC16"/>
    <property type="match status" value="1"/>
</dbReference>
<keyword evidence="5 8" id="KW-1133">Transmembrane helix</keyword>
<keyword evidence="7 8" id="KW-0012">Acyltransferase</keyword>
<proteinExistence type="inferred from homology"/>
<evidence type="ECO:0000259" key="9">
    <source>
        <dbReference type="Pfam" id="PF01529"/>
    </source>
</evidence>
<comment type="catalytic activity">
    <reaction evidence="8">
        <text>L-cysteinyl-[protein] + hexadecanoyl-CoA = S-hexadecanoyl-L-cysteinyl-[protein] + CoA</text>
        <dbReference type="Rhea" id="RHEA:36683"/>
        <dbReference type="Rhea" id="RHEA-COMP:10131"/>
        <dbReference type="Rhea" id="RHEA-COMP:11032"/>
        <dbReference type="ChEBI" id="CHEBI:29950"/>
        <dbReference type="ChEBI" id="CHEBI:57287"/>
        <dbReference type="ChEBI" id="CHEBI:57379"/>
        <dbReference type="ChEBI" id="CHEBI:74151"/>
        <dbReference type="EC" id="2.3.1.225"/>
    </reaction>
</comment>
<accession>A0AAV6YEE7</accession>
<dbReference type="EMBL" id="WHWC01000001">
    <property type="protein sequence ID" value="KAG8390602.1"/>
    <property type="molecule type" value="Genomic_DNA"/>
</dbReference>
<name>A0AAV6YEE7_9LAMI</name>
<evidence type="ECO:0000313" key="11">
    <source>
        <dbReference type="Proteomes" id="UP000826271"/>
    </source>
</evidence>
<dbReference type="GO" id="GO:0019706">
    <property type="term" value="F:protein-cysteine S-palmitoyltransferase activity"/>
    <property type="evidence" value="ECO:0007669"/>
    <property type="project" value="UniProtKB-EC"/>
</dbReference>
<evidence type="ECO:0000256" key="2">
    <source>
        <dbReference type="ARBA" id="ARBA00008574"/>
    </source>
</evidence>
<feature type="transmembrane region" description="Helical" evidence="8">
    <location>
        <begin position="7"/>
        <end position="30"/>
    </location>
</feature>
<feature type="transmembrane region" description="Helical" evidence="8">
    <location>
        <begin position="42"/>
        <end position="64"/>
    </location>
</feature>
<reference evidence="10" key="1">
    <citation type="submission" date="2019-10" db="EMBL/GenBank/DDBJ databases">
        <authorList>
            <person name="Zhang R."/>
            <person name="Pan Y."/>
            <person name="Wang J."/>
            <person name="Ma R."/>
            <person name="Yu S."/>
        </authorList>
    </citation>
    <scope>NUCLEOTIDE SEQUENCE</scope>
    <source>
        <strain evidence="10">LA-IB0</strain>
        <tissue evidence="10">Leaf</tissue>
    </source>
</reference>
<keyword evidence="11" id="KW-1185">Reference proteome</keyword>
<dbReference type="AlphaFoldDB" id="A0AAV6YEE7"/>